<gene>
    <name evidence="2" type="ORF">DH17_16870</name>
</gene>
<sequence length="397" mass="43564">MSLALEKIKVLEIGTLIAAPFATRILAEFGAEVIKIEPIGKGDPLRKWRKLHHGTSLWWYLQSRNKKSLALNLKSPEAIALIKKMIVDTDILVENMRPGALEKLGLDWETLKSINPKLTFVRISGYGQSGPYKDKPGFGAIGEAMGGIRYTTGSQDSAPARVGVSLGDSLASLHAVIGALMSIVNIKTNNGDGQIVDVSLAESVFNIMESVVPEYDLHGFIRERSGGSLPGIAPSNTYRTKDNAFVVIAGNSDPIFKRLMHVIGREDLANRPEFEHNDGRAQQSDLLDAAIESWSRQHSIDEVLQQLEQAEVPSGRIYSVADMVNDPHFHARDMLLSTELPDGQVVKMPGIVPKLSETPGQVKWRGPELGEHTESVLKQYGYQAEDIENLRVSGVVQ</sequence>
<evidence type="ECO:0000313" key="2">
    <source>
        <dbReference type="EMBL" id="KHN66821.1"/>
    </source>
</evidence>
<dbReference type="PANTHER" id="PTHR48207">
    <property type="entry name" value="SUCCINATE--HYDROXYMETHYLGLUTARATE COA-TRANSFERASE"/>
    <property type="match status" value="1"/>
</dbReference>
<dbReference type="PANTHER" id="PTHR48207:SF3">
    <property type="entry name" value="SUCCINATE--HYDROXYMETHYLGLUTARATE COA-TRANSFERASE"/>
    <property type="match status" value="1"/>
</dbReference>
<organism evidence="2 3">
    <name type="scientific">Acinetobacter oleivorans</name>
    <dbReference type="NCBI Taxonomy" id="1148157"/>
    <lineage>
        <taxon>Bacteria</taxon>
        <taxon>Pseudomonadati</taxon>
        <taxon>Pseudomonadota</taxon>
        <taxon>Gammaproteobacteria</taxon>
        <taxon>Moraxellales</taxon>
        <taxon>Moraxellaceae</taxon>
        <taxon>Acinetobacter</taxon>
    </lineage>
</organism>
<dbReference type="InterPro" id="IPR044855">
    <property type="entry name" value="CoA-Trfase_III_dom3_sf"/>
</dbReference>
<dbReference type="InterPro" id="IPR003673">
    <property type="entry name" value="CoA-Trfase_fam_III"/>
</dbReference>
<dbReference type="InterPro" id="IPR023606">
    <property type="entry name" value="CoA-Trfase_III_dom_1_sf"/>
</dbReference>
<dbReference type="Proteomes" id="UP000031012">
    <property type="component" value="Unassembled WGS sequence"/>
</dbReference>
<reference evidence="2 3" key="1">
    <citation type="submission" date="2014-03" db="EMBL/GenBank/DDBJ databases">
        <title>Genome sequence of the diesel-degrader and plant-growth promoter Acinetobacter oleivorans PF-1 isolated from the roots of poplar tree.</title>
        <authorList>
            <person name="Gkorezis P."/>
            <person name="van Hamme J."/>
            <person name="Rineau F."/>
            <person name="Vangronsveld J."/>
            <person name="Francetti A."/>
        </authorList>
    </citation>
    <scope>NUCLEOTIDE SEQUENCE [LARGE SCALE GENOMIC DNA]</scope>
    <source>
        <strain evidence="2 3">PF1</strain>
    </source>
</reference>
<dbReference type="GO" id="GO:0008410">
    <property type="term" value="F:CoA-transferase activity"/>
    <property type="evidence" value="ECO:0007669"/>
    <property type="project" value="TreeGrafter"/>
</dbReference>
<comment type="caution">
    <text evidence="2">The sequence shown here is derived from an EMBL/GenBank/DDBJ whole genome shotgun (WGS) entry which is preliminary data.</text>
</comment>
<keyword evidence="1" id="KW-0808">Transferase</keyword>
<dbReference type="Gene3D" id="3.30.1540.10">
    <property type="entry name" value="formyl-coa transferase, domain 3"/>
    <property type="match status" value="1"/>
</dbReference>
<evidence type="ECO:0000256" key="1">
    <source>
        <dbReference type="ARBA" id="ARBA00022679"/>
    </source>
</evidence>
<protein>
    <submittedName>
        <fullName evidence="2">Carnitine dehydratase</fullName>
    </submittedName>
</protein>
<proteinExistence type="predicted"/>
<dbReference type="SUPFAM" id="SSF89796">
    <property type="entry name" value="CoA-transferase family III (CaiB/BaiF)"/>
    <property type="match status" value="1"/>
</dbReference>
<dbReference type="InterPro" id="IPR050483">
    <property type="entry name" value="CoA-transferase_III_domain"/>
</dbReference>
<name>A0A0B2U7B9_9GAMM</name>
<evidence type="ECO:0000313" key="3">
    <source>
        <dbReference type="Proteomes" id="UP000031012"/>
    </source>
</evidence>
<dbReference type="EMBL" id="JHQK01000007">
    <property type="protein sequence ID" value="KHN66821.1"/>
    <property type="molecule type" value="Genomic_DNA"/>
</dbReference>
<dbReference type="AlphaFoldDB" id="A0A0B2U7B9"/>
<dbReference type="Pfam" id="PF02515">
    <property type="entry name" value="CoA_transf_3"/>
    <property type="match status" value="1"/>
</dbReference>
<dbReference type="Gene3D" id="3.40.50.10540">
    <property type="entry name" value="Crotonobetainyl-coa:carnitine coa-transferase, domain 1"/>
    <property type="match status" value="1"/>
</dbReference>
<accession>A0A0B2U7B9</accession>